<gene>
    <name evidence="1" type="ORF">GOZ88_14575</name>
</gene>
<protein>
    <submittedName>
        <fullName evidence="1">Uncharacterized protein</fullName>
    </submittedName>
</protein>
<evidence type="ECO:0000313" key="2">
    <source>
        <dbReference type="Proteomes" id="UP000440716"/>
    </source>
</evidence>
<organism evidence="1 2">
    <name type="scientific">Agrobacterium vitis</name>
    <name type="common">Rhizobium vitis</name>
    <dbReference type="NCBI Taxonomy" id="373"/>
    <lineage>
        <taxon>Bacteria</taxon>
        <taxon>Pseudomonadati</taxon>
        <taxon>Pseudomonadota</taxon>
        <taxon>Alphaproteobacteria</taxon>
        <taxon>Hyphomicrobiales</taxon>
        <taxon>Rhizobiaceae</taxon>
        <taxon>Rhizobium/Agrobacterium group</taxon>
        <taxon>Agrobacterium</taxon>
    </lineage>
</organism>
<proteinExistence type="predicted"/>
<name>A0A7K1RH28_AGRVI</name>
<dbReference type="EMBL" id="WPHU01000006">
    <property type="protein sequence ID" value="MVA57324.1"/>
    <property type="molecule type" value="Genomic_DNA"/>
</dbReference>
<accession>A0A7K1RH28</accession>
<reference evidence="1 2" key="1">
    <citation type="submission" date="2019-12" db="EMBL/GenBank/DDBJ databases">
        <title>Whole-genome sequencing of Allorhizobium vitis.</title>
        <authorList>
            <person name="Gan H.M."/>
            <person name="Szegedi E."/>
            <person name="Burr T."/>
            <person name="Savka M.A."/>
        </authorList>
    </citation>
    <scope>NUCLEOTIDE SEQUENCE [LARGE SCALE GENOMIC DNA]</scope>
    <source>
        <strain evidence="1 2">CG415</strain>
    </source>
</reference>
<sequence length="54" mass="6299">MKDIRKSLGLLEAAGRPYFDKYNANDTKYIIVNVYHLFVLSGFDCEKERPFLKA</sequence>
<comment type="caution">
    <text evidence="1">The sequence shown here is derived from an EMBL/GenBank/DDBJ whole genome shotgun (WGS) entry which is preliminary data.</text>
</comment>
<dbReference type="RefSeq" id="WP_156591577.1">
    <property type="nucleotide sequence ID" value="NZ_WPHU01000006.1"/>
</dbReference>
<evidence type="ECO:0000313" key="1">
    <source>
        <dbReference type="EMBL" id="MVA57324.1"/>
    </source>
</evidence>
<dbReference type="AlphaFoldDB" id="A0A7K1RH28"/>
<dbReference type="Proteomes" id="UP000440716">
    <property type="component" value="Unassembled WGS sequence"/>
</dbReference>